<accession>A0A1M7YR32</accession>
<dbReference type="AlphaFoldDB" id="A0A1M7YR32"/>
<dbReference type="STRING" id="1117707.VQ7734_00800"/>
<evidence type="ECO:0000313" key="4">
    <source>
        <dbReference type="Proteomes" id="UP000184600"/>
    </source>
</evidence>
<dbReference type="SUPFAM" id="SSF52540">
    <property type="entry name" value="P-loop containing nucleoside triphosphate hydrolases"/>
    <property type="match status" value="1"/>
</dbReference>
<evidence type="ECO:0000256" key="1">
    <source>
        <dbReference type="SAM" id="Coils"/>
    </source>
</evidence>
<reference evidence="4" key="1">
    <citation type="submission" date="2016-12" db="EMBL/GenBank/DDBJ databases">
        <authorList>
            <person name="Rodrigo-Torres L."/>
            <person name="Arahal R.D."/>
            <person name="Lucena T."/>
        </authorList>
    </citation>
    <scope>NUCLEOTIDE SEQUENCE [LARGE SCALE GENOMIC DNA]</scope>
</reference>
<organism evidence="3 4">
    <name type="scientific">Vibrio quintilis</name>
    <dbReference type="NCBI Taxonomy" id="1117707"/>
    <lineage>
        <taxon>Bacteria</taxon>
        <taxon>Pseudomonadati</taxon>
        <taxon>Pseudomonadota</taxon>
        <taxon>Gammaproteobacteria</taxon>
        <taxon>Vibrionales</taxon>
        <taxon>Vibrionaceae</taxon>
        <taxon>Vibrio</taxon>
    </lineage>
</organism>
<evidence type="ECO:0000313" key="3">
    <source>
        <dbReference type="EMBL" id="SHO55081.1"/>
    </source>
</evidence>
<keyword evidence="1" id="KW-0175">Coiled coil</keyword>
<dbReference type="OrthoDB" id="9757917at2"/>
<dbReference type="InterPro" id="IPR027417">
    <property type="entry name" value="P-loop_NTPase"/>
</dbReference>
<feature type="coiled-coil region" evidence="1">
    <location>
        <begin position="544"/>
        <end position="651"/>
    </location>
</feature>
<gene>
    <name evidence="3" type="ORF">VQ7734_00800</name>
</gene>
<dbReference type="InterPro" id="IPR041679">
    <property type="entry name" value="DNA2/NAM7-like_C"/>
</dbReference>
<proteinExistence type="predicted"/>
<dbReference type="Proteomes" id="UP000184600">
    <property type="component" value="Unassembled WGS sequence"/>
</dbReference>
<dbReference type="RefSeq" id="WP_073579981.1">
    <property type="nucleotide sequence ID" value="NZ_AP024897.1"/>
</dbReference>
<keyword evidence="4" id="KW-1185">Reference proteome</keyword>
<sequence length="1101" mass="124228">MAPQQEAAQVLRAWNQVEFFRTYAVPDLQESPVPSVAIKAGELNEKQNFLLPWIATQLKPRLGIDTYKKTTYTLYLGLFDRAVLSHIAEKKFGFNPRSDEETAQRLDREGWSCFAKLTLDEHGTPLFETLSVSTLPWAIGQLLHQQSAEFSLTLFDADNEKLKEAMSRIQFGLPPLRTSPGKKVLDSEAIHTLVEALYQWAGLDPQDLVLPGAQSDYLFQMEFSQQPEVPDLQFSKRVFAGHSPDDEPEQDTAPLAILNSAYLRDIERAARCIERGTAGAGLMQFLGKAPERYADLYQDKALSLIAAHFHPGCTPPGRWPSDISEHLSFMQQFTVNATFKSLAEEGLISVNSPPGTGSAAVVQNVVAQNVVARAKVLAGFDDVAEGLTKEGFLNPVLTGFEMVLASAHYHTAEQLTRELSGVTSLAKCYRDLACFRPVAHQMNAPRHRNRLQPVENPDERVWSTIAAVLGTKQKREDFCDRAFQENFWKKEPPAERDPASDHLNLWQYKQRYTGLSFKTAKQQFQNALAGYEALNSSFIQYEELQQVQEENRQLQASLKAQLSGLKQTETTLRVSLAAHEENKVSLKREIETGQTQLEAIYPQQPGFFARLFNLDSNQQYQQRLQQQLDQLAELQRQLDDETQTAEIHQHEQDVNLHHQVAIEREYEAINADLVENQQVLIQIKEQLKECKLPGDDLRMTDPQVQQQAFWHNRKTNQLRSEVFITAMTLHEAWLMEALDNRQFAAQFRELENLLTGAPVTQKNLNPLALWQMLFMLTPVISLSLPAFSRMFAALPEQSLGWLMIQQAGEAEPQAAIGALMRTKRTLVIGDPLQSEPPLIAPPQLIQAQLSGDLGGQWQTWDPASWSLQKIADRVNPYGCTLNVAGQPQWIGIPLWVHRGCAEPMFSLASQFAYHDRLIPGQGENMTVRPHPVLGENRWIHTPGRCTDKQYKESVGAETLTLLRQAAAQPETVEGIYIMSPFKAIVSGVRSYLAENSDTLREALGWDQHTLDYFLRRHIGTISDFQGQSNETVILLLGCDIEKRNSAEWFTAHPNLINVALTCARHHLFVIGDATIWQDKPYVESLCQMLLKEEDSKAVAEV</sequence>
<protein>
    <recommendedName>
        <fullName evidence="2">DNA2/NAM7 helicase-like C-terminal domain-containing protein</fullName>
    </recommendedName>
</protein>
<evidence type="ECO:0000259" key="2">
    <source>
        <dbReference type="Pfam" id="PF13087"/>
    </source>
</evidence>
<name>A0A1M7YR32_9VIBR</name>
<dbReference type="Gene3D" id="3.40.50.300">
    <property type="entry name" value="P-loop containing nucleotide triphosphate hydrolases"/>
    <property type="match status" value="1"/>
</dbReference>
<dbReference type="EMBL" id="FRFG01000011">
    <property type="protein sequence ID" value="SHO55081.1"/>
    <property type="molecule type" value="Genomic_DNA"/>
</dbReference>
<feature type="domain" description="DNA2/NAM7 helicase-like C-terminal" evidence="2">
    <location>
        <begin position="963"/>
        <end position="1073"/>
    </location>
</feature>
<dbReference type="Pfam" id="PF13087">
    <property type="entry name" value="AAA_12"/>
    <property type="match status" value="1"/>
</dbReference>